<keyword evidence="2" id="KW-1185">Reference proteome</keyword>
<evidence type="ECO:0000313" key="1">
    <source>
        <dbReference type="EMBL" id="MBD1379169.1"/>
    </source>
</evidence>
<organism evidence="1 2">
    <name type="scientific">Metabacillus arenae</name>
    <dbReference type="NCBI Taxonomy" id="2771434"/>
    <lineage>
        <taxon>Bacteria</taxon>
        <taxon>Bacillati</taxon>
        <taxon>Bacillota</taxon>
        <taxon>Bacilli</taxon>
        <taxon>Bacillales</taxon>
        <taxon>Bacillaceae</taxon>
        <taxon>Metabacillus</taxon>
    </lineage>
</organism>
<sequence>MITIKNCKQYLSQNYFTNIQFTHQKEDNLYFTAYDTEEEQNAQLEFELEEGTLYINVKYESDEDWLILERLSLEDWRLSQ</sequence>
<accession>A0A926N9E7</accession>
<evidence type="ECO:0000313" key="2">
    <source>
        <dbReference type="Proteomes" id="UP000626844"/>
    </source>
</evidence>
<dbReference type="Proteomes" id="UP000626844">
    <property type="component" value="Unassembled WGS sequence"/>
</dbReference>
<comment type="caution">
    <text evidence="1">The sequence shown here is derived from an EMBL/GenBank/DDBJ whole genome shotgun (WGS) entry which is preliminary data.</text>
</comment>
<name>A0A926N9E7_9BACI</name>
<proteinExistence type="predicted"/>
<dbReference type="EMBL" id="JACXAI010000002">
    <property type="protein sequence ID" value="MBD1379169.1"/>
    <property type="molecule type" value="Genomic_DNA"/>
</dbReference>
<protein>
    <submittedName>
        <fullName evidence="1">Uncharacterized protein</fullName>
    </submittedName>
</protein>
<gene>
    <name evidence="1" type="ORF">IC621_02900</name>
</gene>
<dbReference type="RefSeq" id="WP_191155531.1">
    <property type="nucleotide sequence ID" value="NZ_JACXAI010000002.1"/>
</dbReference>
<reference evidence="1" key="1">
    <citation type="submission" date="2020-09" db="EMBL/GenBank/DDBJ databases">
        <title>A novel bacterium of genus Bacillus, isolated from South China Sea.</title>
        <authorList>
            <person name="Huang H."/>
            <person name="Mo K."/>
            <person name="Hu Y."/>
        </authorList>
    </citation>
    <scope>NUCLEOTIDE SEQUENCE</scope>
    <source>
        <strain evidence="1">IB182487</strain>
    </source>
</reference>
<dbReference type="AlphaFoldDB" id="A0A926N9E7"/>